<name>A0A6C0GP20_9BACT</name>
<dbReference type="EMBL" id="CP048222">
    <property type="protein sequence ID" value="QHT69776.1"/>
    <property type="molecule type" value="Genomic_DNA"/>
</dbReference>
<sequence>MADESIEKNFSITAYPSKILITPQGMMLLLSGENWMEQVKLFCQL</sequence>
<proteinExistence type="predicted"/>
<dbReference type="Proteomes" id="UP000480178">
    <property type="component" value="Chromosome"/>
</dbReference>
<protein>
    <submittedName>
        <fullName evidence="1">Uncharacterized protein</fullName>
    </submittedName>
</protein>
<gene>
    <name evidence="1" type="ORF">GXP67_25585</name>
</gene>
<dbReference type="AlphaFoldDB" id="A0A6C0GP20"/>
<accession>A0A6C0GP20</accession>
<reference evidence="1 2" key="1">
    <citation type="submission" date="2020-01" db="EMBL/GenBank/DDBJ databases">
        <authorList>
            <person name="Kim M.K."/>
        </authorList>
    </citation>
    <scope>NUCLEOTIDE SEQUENCE [LARGE SCALE GENOMIC DNA]</scope>
    <source>
        <strain evidence="1 2">172606-1</strain>
    </source>
</reference>
<dbReference type="RefSeq" id="WP_162445760.1">
    <property type="nucleotide sequence ID" value="NZ_CP048222.1"/>
</dbReference>
<keyword evidence="2" id="KW-1185">Reference proteome</keyword>
<evidence type="ECO:0000313" key="2">
    <source>
        <dbReference type="Proteomes" id="UP000480178"/>
    </source>
</evidence>
<evidence type="ECO:0000313" key="1">
    <source>
        <dbReference type="EMBL" id="QHT69776.1"/>
    </source>
</evidence>
<organism evidence="1 2">
    <name type="scientific">Rhodocytophaga rosea</name>
    <dbReference type="NCBI Taxonomy" id="2704465"/>
    <lineage>
        <taxon>Bacteria</taxon>
        <taxon>Pseudomonadati</taxon>
        <taxon>Bacteroidota</taxon>
        <taxon>Cytophagia</taxon>
        <taxon>Cytophagales</taxon>
        <taxon>Rhodocytophagaceae</taxon>
        <taxon>Rhodocytophaga</taxon>
    </lineage>
</organism>
<dbReference type="KEGG" id="rhoz:GXP67_25585"/>